<evidence type="ECO:0000259" key="4">
    <source>
        <dbReference type="PROSITE" id="PS50102"/>
    </source>
</evidence>
<dbReference type="InterPro" id="IPR035979">
    <property type="entry name" value="RBD_domain_sf"/>
</dbReference>
<accession>V4A446</accession>
<keyword evidence="6" id="KW-1185">Reference proteome</keyword>
<dbReference type="AlphaFoldDB" id="V4A446"/>
<evidence type="ECO:0000313" key="6">
    <source>
        <dbReference type="Proteomes" id="UP000030746"/>
    </source>
</evidence>
<feature type="domain" description="RRM" evidence="4">
    <location>
        <begin position="1"/>
        <end position="80"/>
    </location>
</feature>
<dbReference type="KEGG" id="lgi:LOTGIDRAFT_67572"/>
<dbReference type="Gene3D" id="3.30.70.330">
    <property type="match status" value="2"/>
</dbReference>
<dbReference type="Proteomes" id="UP000030746">
    <property type="component" value="Unassembled WGS sequence"/>
</dbReference>
<dbReference type="GO" id="GO:0003723">
    <property type="term" value="F:RNA binding"/>
    <property type="evidence" value="ECO:0007669"/>
    <property type="project" value="UniProtKB-UniRule"/>
</dbReference>
<keyword evidence="2 3" id="KW-0694">RNA-binding</keyword>
<dbReference type="SMART" id="SM00360">
    <property type="entry name" value="RRM"/>
    <property type="match status" value="2"/>
</dbReference>
<dbReference type="STRING" id="225164.V4A446"/>
<dbReference type="GeneID" id="20251824"/>
<organism evidence="5 6">
    <name type="scientific">Lottia gigantea</name>
    <name type="common">Giant owl limpet</name>
    <dbReference type="NCBI Taxonomy" id="225164"/>
    <lineage>
        <taxon>Eukaryota</taxon>
        <taxon>Metazoa</taxon>
        <taxon>Spiralia</taxon>
        <taxon>Lophotrochozoa</taxon>
        <taxon>Mollusca</taxon>
        <taxon>Gastropoda</taxon>
        <taxon>Patellogastropoda</taxon>
        <taxon>Lottioidea</taxon>
        <taxon>Lottiidae</taxon>
        <taxon>Lottia</taxon>
    </lineage>
</organism>
<gene>
    <name evidence="5" type="ORF">LOTGIDRAFT_67572</name>
</gene>
<evidence type="ECO:0000313" key="5">
    <source>
        <dbReference type="EMBL" id="ESO89765.1"/>
    </source>
</evidence>
<feature type="non-terminal residue" evidence="5">
    <location>
        <position position="1"/>
    </location>
</feature>
<dbReference type="CTD" id="20251824"/>
<dbReference type="InterPro" id="IPR012677">
    <property type="entry name" value="Nucleotide-bd_a/b_plait_sf"/>
</dbReference>
<dbReference type="EMBL" id="KB202544">
    <property type="protein sequence ID" value="ESO89765.1"/>
    <property type="molecule type" value="Genomic_DNA"/>
</dbReference>
<sequence>FLVYMKGFPKHTVKEDIWKFFVNCRIADNGNGIYFDHDGTGKLVGLAFIEFENHRAMQNALQFNGTMIGPHRIEVGPSHPDELSAMFRAHKNIKSGDTCVILKNLPRQIKQKEIEDFFRGIKILDNSIKFVCNEKGDTTDVGYVEFKSTEDCRNAIKKSGSKIGH</sequence>
<feature type="non-terminal residue" evidence="5">
    <location>
        <position position="165"/>
    </location>
</feature>
<feature type="domain" description="RRM" evidence="4">
    <location>
        <begin position="98"/>
        <end position="165"/>
    </location>
</feature>
<evidence type="ECO:0000256" key="1">
    <source>
        <dbReference type="ARBA" id="ARBA00022737"/>
    </source>
</evidence>
<dbReference type="InterPro" id="IPR050666">
    <property type="entry name" value="ESRP"/>
</dbReference>
<evidence type="ECO:0000256" key="2">
    <source>
        <dbReference type="ARBA" id="ARBA00022884"/>
    </source>
</evidence>
<evidence type="ECO:0000256" key="3">
    <source>
        <dbReference type="PROSITE-ProRule" id="PRU00176"/>
    </source>
</evidence>
<protein>
    <recommendedName>
        <fullName evidence="4">RRM domain-containing protein</fullName>
    </recommendedName>
</protein>
<dbReference type="RefSeq" id="XP_009059481.1">
    <property type="nucleotide sequence ID" value="XM_009061233.1"/>
</dbReference>
<proteinExistence type="predicted"/>
<dbReference type="HOGENOM" id="CLU_1614985_0_0_1"/>
<dbReference type="PROSITE" id="PS50102">
    <property type="entry name" value="RRM"/>
    <property type="match status" value="2"/>
</dbReference>
<name>V4A446_LOTGI</name>
<dbReference type="OrthoDB" id="2588702at2759"/>
<dbReference type="PANTHER" id="PTHR13976">
    <property type="entry name" value="HETEROGENEOUS NUCLEAR RIBONUCLEOPROTEIN-RELATED"/>
    <property type="match status" value="1"/>
</dbReference>
<dbReference type="OMA" id="RMMDSNP"/>
<dbReference type="CDD" id="cd12254">
    <property type="entry name" value="RRM_hnRNPH_ESRPs_RBM12_like"/>
    <property type="match status" value="2"/>
</dbReference>
<keyword evidence="1" id="KW-0677">Repeat</keyword>
<dbReference type="InterPro" id="IPR000504">
    <property type="entry name" value="RRM_dom"/>
</dbReference>
<dbReference type="Pfam" id="PF00076">
    <property type="entry name" value="RRM_1"/>
    <property type="match status" value="2"/>
</dbReference>
<reference evidence="5 6" key="1">
    <citation type="journal article" date="2013" name="Nature">
        <title>Insights into bilaterian evolution from three spiralian genomes.</title>
        <authorList>
            <person name="Simakov O."/>
            <person name="Marletaz F."/>
            <person name="Cho S.J."/>
            <person name="Edsinger-Gonzales E."/>
            <person name="Havlak P."/>
            <person name="Hellsten U."/>
            <person name="Kuo D.H."/>
            <person name="Larsson T."/>
            <person name="Lv J."/>
            <person name="Arendt D."/>
            <person name="Savage R."/>
            <person name="Osoegawa K."/>
            <person name="de Jong P."/>
            <person name="Grimwood J."/>
            <person name="Chapman J.A."/>
            <person name="Shapiro H."/>
            <person name="Aerts A."/>
            <person name="Otillar R.P."/>
            <person name="Terry A.Y."/>
            <person name="Boore J.L."/>
            <person name="Grigoriev I.V."/>
            <person name="Lindberg D.R."/>
            <person name="Seaver E.C."/>
            <person name="Weisblat D.A."/>
            <person name="Putnam N.H."/>
            <person name="Rokhsar D.S."/>
        </authorList>
    </citation>
    <scope>NUCLEOTIDE SEQUENCE [LARGE SCALE GENOMIC DNA]</scope>
</reference>
<dbReference type="SUPFAM" id="SSF54928">
    <property type="entry name" value="RNA-binding domain, RBD"/>
    <property type="match status" value="1"/>
</dbReference>